<dbReference type="Pfam" id="PF00651">
    <property type="entry name" value="BTB"/>
    <property type="match status" value="1"/>
</dbReference>
<dbReference type="PANTHER" id="PTHR45774">
    <property type="entry name" value="BTB/POZ DOMAIN-CONTAINING"/>
    <property type="match status" value="1"/>
</dbReference>
<protein>
    <recommendedName>
        <fullName evidence="2">BTB domain-containing protein</fullName>
    </recommendedName>
</protein>
<evidence type="ECO:0000259" key="2">
    <source>
        <dbReference type="PROSITE" id="PS50097"/>
    </source>
</evidence>
<reference evidence="3 4" key="1">
    <citation type="submission" date="2024-06" db="EMBL/GenBank/DDBJ databases">
        <title>A chromosome-level genome assembly of beet webworm, Loxostege sticticalis.</title>
        <authorList>
            <person name="Zhang Y."/>
        </authorList>
    </citation>
    <scope>NUCLEOTIDE SEQUENCE [LARGE SCALE GENOMIC DNA]</scope>
    <source>
        <strain evidence="3">AQ026</strain>
        <tissue evidence="3">Whole body</tissue>
    </source>
</reference>
<gene>
    <name evidence="3" type="ORF">ABMA27_005091</name>
</gene>
<feature type="region of interest" description="Disordered" evidence="1">
    <location>
        <begin position="204"/>
        <end position="237"/>
    </location>
</feature>
<dbReference type="PROSITE" id="PS50097">
    <property type="entry name" value="BTB"/>
    <property type="match status" value="1"/>
</dbReference>
<dbReference type="Gene3D" id="3.30.710.10">
    <property type="entry name" value="Potassium Channel Kv1.1, Chain A"/>
    <property type="match status" value="1"/>
</dbReference>
<dbReference type="EMBL" id="JBEUOH010000017">
    <property type="protein sequence ID" value="KAL0871350.1"/>
    <property type="molecule type" value="Genomic_DNA"/>
</dbReference>
<dbReference type="SMART" id="SM00225">
    <property type="entry name" value="BTB"/>
    <property type="match status" value="1"/>
</dbReference>
<dbReference type="InterPro" id="IPR011705">
    <property type="entry name" value="BACK"/>
</dbReference>
<organism evidence="3 4">
    <name type="scientific">Loxostege sticticalis</name>
    <name type="common">Beet webworm moth</name>
    <dbReference type="NCBI Taxonomy" id="481309"/>
    <lineage>
        <taxon>Eukaryota</taxon>
        <taxon>Metazoa</taxon>
        <taxon>Ecdysozoa</taxon>
        <taxon>Arthropoda</taxon>
        <taxon>Hexapoda</taxon>
        <taxon>Insecta</taxon>
        <taxon>Pterygota</taxon>
        <taxon>Neoptera</taxon>
        <taxon>Endopterygota</taxon>
        <taxon>Lepidoptera</taxon>
        <taxon>Glossata</taxon>
        <taxon>Ditrysia</taxon>
        <taxon>Pyraloidea</taxon>
        <taxon>Crambidae</taxon>
        <taxon>Pyraustinae</taxon>
        <taxon>Loxostege</taxon>
    </lineage>
</organism>
<sequence length="381" mass="43662">MTKQVDDWQMGCKDIRTRMITLYQLDSWSDCVFLFGTDKLVPSHKLVLAAASPVFATMFFGGMPEGSSPIRVDDIQPDTFIAMLKYIYTDNIDIGSFEDACALYYAANKYMLSHLQRQCVDYLLHNLTATHCFLAYEFAQMFNESNLINACEELMKTKTMEVLTNDGFLSASLDTIHFLYSTDEIDTSELELFEALERYVAARNDNSGDSDKKNNETEDSKQEEPKNVSPADERNYDDSNSSYYNAIIKDKSQLYLKWPIWGGLLLDKKQVTIRDIVKLIRFLTMDPQEFARGPATSSLLTQSEILAILININDAETNNIIKAPILPVPKTVPPSSSPLPDTRDIHIRKIYKKKNEYEYENEYIWYVHNILEEDGTVPFIL</sequence>
<evidence type="ECO:0000256" key="1">
    <source>
        <dbReference type="SAM" id="MobiDB-lite"/>
    </source>
</evidence>
<feature type="domain" description="BTB" evidence="2">
    <location>
        <begin position="29"/>
        <end position="96"/>
    </location>
</feature>
<dbReference type="Pfam" id="PF07707">
    <property type="entry name" value="BACK"/>
    <property type="match status" value="1"/>
</dbReference>
<evidence type="ECO:0000313" key="3">
    <source>
        <dbReference type="EMBL" id="KAL0871350.1"/>
    </source>
</evidence>
<dbReference type="SUPFAM" id="SSF54695">
    <property type="entry name" value="POZ domain"/>
    <property type="match status" value="1"/>
</dbReference>
<name>A0ABR3HLR7_LOXSC</name>
<evidence type="ECO:0000313" key="4">
    <source>
        <dbReference type="Proteomes" id="UP001549920"/>
    </source>
</evidence>
<dbReference type="Proteomes" id="UP001549920">
    <property type="component" value="Unassembled WGS sequence"/>
</dbReference>
<dbReference type="InterPro" id="IPR011333">
    <property type="entry name" value="SKP1/BTB/POZ_sf"/>
</dbReference>
<accession>A0ABR3HLR7</accession>
<keyword evidence="4" id="KW-1185">Reference proteome</keyword>
<dbReference type="Gene3D" id="1.25.40.420">
    <property type="match status" value="1"/>
</dbReference>
<feature type="compositionally biased region" description="Basic and acidic residues" evidence="1">
    <location>
        <begin position="209"/>
        <end position="237"/>
    </location>
</feature>
<comment type="caution">
    <text evidence="3">The sequence shown here is derived from an EMBL/GenBank/DDBJ whole genome shotgun (WGS) entry which is preliminary data.</text>
</comment>
<dbReference type="InterPro" id="IPR000210">
    <property type="entry name" value="BTB/POZ_dom"/>
</dbReference>
<proteinExistence type="predicted"/>
<dbReference type="PANTHER" id="PTHR45774:SF3">
    <property type="entry name" value="BTB (POZ) DOMAIN-CONTAINING 2B-RELATED"/>
    <property type="match status" value="1"/>
</dbReference>